<keyword evidence="2" id="KW-1185">Reference proteome</keyword>
<proteinExistence type="predicted"/>
<dbReference type="EMBL" id="CP107006">
    <property type="protein sequence ID" value="UYQ94659.1"/>
    <property type="molecule type" value="Genomic_DNA"/>
</dbReference>
<accession>A0ABY6J918</accession>
<dbReference type="RefSeq" id="WP_264282526.1">
    <property type="nucleotide sequence ID" value="NZ_CP107006.1"/>
</dbReference>
<gene>
    <name evidence="1" type="ORF">MKQ68_06090</name>
</gene>
<organism evidence="1 2">
    <name type="scientific">Chitinophaga horti</name>
    <dbReference type="NCBI Taxonomy" id="2920382"/>
    <lineage>
        <taxon>Bacteria</taxon>
        <taxon>Pseudomonadati</taxon>
        <taxon>Bacteroidota</taxon>
        <taxon>Chitinophagia</taxon>
        <taxon>Chitinophagales</taxon>
        <taxon>Chitinophagaceae</taxon>
        <taxon>Chitinophaga</taxon>
    </lineage>
</organism>
<dbReference type="Proteomes" id="UP001162741">
    <property type="component" value="Chromosome"/>
</dbReference>
<evidence type="ECO:0000313" key="2">
    <source>
        <dbReference type="Proteomes" id="UP001162741"/>
    </source>
</evidence>
<sequence>MIDLADIRIGNLVWYYDRNMEETAFQVEGIFEGYIYNSGLPLSKLPADKAHPLILDLYLLRRFGFIQGDPAYGESDAVYSLKYSRLNSIHILCANDAFQPVLNADGTLPYGRPIVHVHQLQNMYQALTRDELEIFE</sequence>
<name>A0ABY6J918_9BACT</name>
<protein>
    <submittedName>
        <fullName evidence="1">Uncharacterized protein</fullName>
    </submittedName>
</protein>
<evidence type="ECO:0000313" key="1">
    <source>
        <dbReference type="EMBL" id="UYQ94659.1"/>
    </source>
</evidence>
<reference evidence="1" key="1">
    <citation type="submission" date="2022-10" db="EMBL/GenBank/DDBJ databases">
        <title>Chitinophaga sp. nov., isolated from soil.</title>
        <authorList>
            <person name="Jeon C.O."/>
        </authorList>
    </citation>
    <scope>NUCLEOTIDE SEQUENCE</scope>
    <source>
        <strain evidence="1">R8</strain>
    </source>
</reference>